<dbReference type="Gene3D" id="3.60.90.10">
    <property type="entry name" value="S-adenosylmethionine decarboxylase"/>
    <property type="match status" value="1"/>
</dbReference>
<dbReference type="Proteomes" id="UP000281474">
    <property type="component" value="Unassembled WGS sequence"/>
</dbReference>
<dbReference type="PANTHER" id="PTHR11570:SF0">
    <property type="entry name" value="S-ADENOSYLMETHIONINE DECARBOXYLASE PROENZYME"/>
    <property type="match status" value="1"/>
</dbReference>
<dbReference type="GO" id="GO:0004014">
    <property type="term" value="F:adenosylmethionine decarboxylase activity"/>
    <property type="evidence" value="ECO:0007669"/>
    <property type="project" value="InterPro"/>
</dbReference>
<dbReference type="GO" id="GO:0008295">
    <property type="term" value="P:spermidine biosynthetic process"/>
    <property type="evidence" value="ECO:0007669"/>
    <property type="project" value="InterPro"/>
</dbReference>
<dbReference type="Pfam" id="PF01536">
    <property type="entry name" value="SAM_decarbox"/>
    <property type="match status" value="1"/>
</dbReference>
<dbReference type="PANTHER" id="PTHR11570">
    <property type="entry name" value="S-ADENOSYLMETHIONINE DECARBOXYLASE"/>
    <property type="match status" value="1"/>
</dbReference>
<dbReference type="SUPFAM" id="SSF56276">
    <property type="entry name" value="S-adenosylmethionine decarboxylase"/>
    <property type="match status" value="1"/>
</dbReference>
<dbReference type="InterPro" id="IPR018166">
    <property type="entry name" value="S-AdoMet_deCO2ase_CS"/>
</dbReference>
<gene>
    <name evidence="1" type="ORF">D5018_14860</name>
</gene>
<reference evidence="1 2" key="1">
    <citation type="submission" date="2018-09" db="EMBL/GenBank/DDBJ databases">
        <title>Phylogeny of the Shewanellaceae, and recommendation for two new genera, Pseudoshewanella and Parashewanella.</title>
        <authorList>
            <person name="Wang G."/>
        </authorList>
    </citation>
    <scope>NUCLEOTIDE SEQUENCE [LARGE SCALE GENOMIC DNA]</scope>
    <source>
        <strain evidence="1 2">C51</strain>
    </source>
</reference>
<dbReference type="InterPro" id="IPR048283">
    <property type="entry name" value="AdoMetDC-like"/>
</dbReference>
<dbReference type="InterPro" id="IPR016067">
    <property type="entry name" value="S-AdoMet_deCO2ase_core"/>
</dbReference>
<accession>A0A3L8PW85</accession>
<name>A0A3L8PW85_9GAMM</name>
<proteinExistence type="predicted"/>
<dbReference type="AlphaFoldDB" id="A0A3L8PW85"/>
<sequence>MFFEGSEKKVEVVMTSSSDSLRSLDKVFWEKLVSLSNAEILSSVHNEQCDAYLLSESSLFVWHDRFLMMTCGNSTLVNSLLSFIEKVGVVNIQSIKYQRNKEYLGYLQTSSFTEDIEQLKQIVDGKAYRIGHLDMHHHHVFYYGNGLVEDSISSELLMYHISGNAAAYLRSDSQKKADIRTLLQLDTLFPDFAIDDHLFEPLGYSINGLKKDKYFTIHITPQESSSYVSLETNLDINAYQSGLFIRLLDILKPGSWDTISMNTQVEKQALVDSYCIGSCELFLNQGKEIAVKQYQQPWHKHLFAEQI</sequence>
<comment type="caution">
    <text evidence="1">The sequence shown here is derived from an EMBL/GenBank/DDBJ whole genome shotgun (WGS) entry which is preliminary data.</text>
</comment>
<protein>
    <submittedName>
        <fullName evidence="1">Adenosylmethionine decarboxylase</fullName>
    </submittedName>
</protein>
<dbReference type="PROSITE" id="PS01336">
    <property type="entry name" value="ADOMETDC"/>
    <property type="match status" value="1"/>
</dbReference>
<evidence type="ECO:0000313" key="1">
    <source>
        <dbReference type="EMBL" id="RLV58883.1"/>
    </source>
</evidence>
<organism evidence="1 2">
    <name type="scientific">Parashewanella curva</name>
    <dbReference type="NCBI Taxonomy" id="2338552"/>
    <lineage>
        <taxon>Bacteria</taxon>
        <taxon>Pseudomonadati</taxon>
        <taxon>Pseudomonadota</taxon>
        <taxon>Gammaproteobacteria</taxon>
        <taxon>Alteromonadales</taxon>
        <taxon>Shewanellaceae</taxon>
        <taxon>Parashewanella</taxon>
    </lineage>
</organism>
<dbReference type="OrthoDB" id="5289311at2"/>
<keyword evidence="2" id="KW-1185">Reference proteome</keyword>
<evidence type="ECO:0000313" key="2">
    <source>
        <dbReference type="Proteomes" id="UP000281474"/>
    </source>
</evidence>
<dbReference type="EMBL" id="QZEI01000051">
    <property type="protein sequence ID" value="RLV58883.1"/>
    <property type="molecule type" value="Genomic_DNA"/>
</dbReference>
<dbReference type="RefSeq" id="WP_121839785.1">
    <property type="nucleotide sequence ID" value="NZ_ML014800.1"/>
</dbReference>